<accession>A0ABP7DCP3</accession>
<protein>
    <recommendedName>
        <fullName evidence="2">Alpha/beta hydrolase fold-3 domain-containing protein</fullName>
    </recommendedName>
</protein>
<dbReference type="Proteomes" id="UP001500523">
    <property type="component" value="Unassembled WGS sequence"/>
</dbReference>
<dbReference type="Gene3D" id="3.40.50.1820">
    <property type="entry name" value="alpha/beta hydrolase"/>
    <property type="match status" value="1"/>
</dbReference>
<evidence type="ECO:0000313" key="4">
    <source>
        <dbReference type="Proteomes" id="UP001500523"/>
    </source>
</evidence>
<dbReference type="RefSeq" id="WP_344692447.1">
    <property type="nucleotide sequence ID" value="NZ_BAABBF010000002.1"/>
</dbReference>
<dbReference type="PANTHER" id="PTHR48081">
    <property type="entry name" value="AB HYDROLASE SUPERFAMILY PROTEIN C4A8.06C"/>
    <property type="match status" value="1"/>
</dbReference>
<evidence type="ECO:0000313" key="3">
    <source>
        <dbReference type="EMBL" id="GAA3703872.1"/>
    </source>
</evidence>
<evidence type="ECO:0000256" key="1">
    <source>
        <dbReference type="ARBA" id="ARBA00022801"/>
    </source>
</evidence>
<keyword evidence="1" id="KW-0378">Hydrolase</keyword>
<dbReference type="InterPro" id="IPR050300">
    <property type="entry name" value="GDXG_lipolytic_enzyme"/>
</dbReference>
<dbReference type="InterPro" id="IPR029058">
    <property type="entry name" value="AB_hydrolase_fold"/>
</dbReference>
<dbReference type="PANTHER" id="PTHR48081:SF8">
    <property type="entry name" value="ALPHA_BETA HYDROLASE FOLD-3 DOMAIN-CONTAINING PROTEIN-RELATED"/>
    <property type="match status" value="1"/>
</dbReference>
<organism evidence="3 4">
    <name type="scientific">Sphingomonas cynarae</name>
    <dbReference type="NCBI Taxonomy" id="930197"/>
    <lineage>
        <taxon>Bacteria</taxon>
        <taxon>Pseudomonadati</taxon>
        <taxon>Pseudomonadota</taxon>
        <taxon>Alphaproteobacteria</taxon>
        <taxon>Sphingomonadales</taxon>
        <taxon>Sphingomonadaceae</taxon>
        <taxon>Sphingomonas</taxon>
    </lineage>
</organism>
<dbReference type="Pfam" id="PF07859">
    <property type="entry name" value="Abhydrolase_3"/>
    <property type="match status" value="1"/>
</dbReference>
<sequence>MPDNDRPAGCPALDRRVFLAGAALGMAARPAWGAGVWSRGDLAGVDPAMIDDLLLVDDMTVSAANLDRFRHRPAARHAHPATPPAVPVAAPVPRTIPGLPGRSAVRTVQFDGDPDRRRQGRGAVVWMHGGGYIAGAAGIPVDLRVAAREHGWLVVSVDYRLAPKAAFPAALDDNLAALCWVHDHAGALGVDPARIAIGGASAGGGHAAMLAFAARDRSAVRPACQILIYPMLDDRTGSSRPARPGTGQFIWTAASNRFGWSSLLGMPAGGAQVPVAAVPARRRDLAGLPPAFIGVGTLDLFLDEDLAYAAALTTAGVTVDLRVVPAAFHAFDGVAPQAPASRSFTAQWIARLAAAIG</sequence>
<feature type="domain" description="Alpha/beta hydrolase fold-3" evidence="2">
    <location>
        <begin position="124"/>
        <end position="331"/>
    </location>
</feature>
<name>A0ABP7DCP3_9SPHN</name>
<dbReference type="EMBL" id="BAABBF010000002">
    <property type="protein sequence ID" value="GAA3703872.1"/>
    <property type="molecule type" value="Genomic_DNA"/>
</dbReference>
<gene>
    <name evidence="3" type="ORF">GCM10022268_11850</name>
</gene>
<comment type="caution">
    <text evidence="3">The sequence shown here is derived from an EMBL/GenBank/DDBJ whole genome shotgun (WGS) entry which is preliminary data.</text>
</comment>
<dbReference type="SUPFAM" id="SSF53474">
    <property type="entry name" value="alpha/beta-Hydrolases"/>
    <property type="match status" value="1"/>
</dbReference>
<reference evidence="4" key="1">
    <citation type="journal article" date="2019" name="Int. J. Syst. Evol. Microbiol.">
        <title>The Global Catalogue of Microorganisms (GCM) 10K type strain sequencing project: providing services to taxonomists for standard genome sequencing and annotation.</title>
        <authorList>
            <consortium name="The Broad Institute Genomics Platform"/>
            <consortium name="The Broad Institute Genome Sequencing Center for Infectious Disease"/>
            <person name="Wu L."/>
            <person name="Ma J."/>
        </authorList>
    </citation>
    <scope>NUCLEOTIDE SEQUENCE [LARGE SCALE GENOMIC DNA]</scope>
    <source>
        <strain evidence="4">JCM 17498</strain>
    </source>
</reference>
<dbReference type="InterPro" id="IPR013094">
    <property type="entry name" value="AB_hydrolase_3"/>
</dbReference>
<evidence type="ECO:0000259" key="2">
    <source>
        <dbReference type="Pfam" id="PF07859"/>
    </source>
</evidence>
<keyword evidence="4" id="KW-1185">Reference proteome</keyword>
<proteinExistence type="predicted"/>